<evidence type="ECO:0008006" key="5">
    <source>
        <dbReference type="Google" id="ProtNLM"/>
    </source>
</evidence>
<evidence type="ECO:0000256" key="2">
    <source>
        <dbReference type="PROSITE-ProRule" id="PRU00708"/>
    </source>
</evidence>
<dbReference type="AlphaFoldDB" id="A0A5N5J5A0"/>
<dbReference type="GO" id="GO:0009451">
    <property type="term" value="P:RNA modification"/>
    <property type="evidence" value="ECO:0007669"/>
    <property type="project" value="InterPro"/>
</dbReference>
<evidence type="ECO:0000313" key="4">
    <source>
        <dbReference type="Proteomes" id="UP000326939"/>
    </source>
</evidence>
<name>A0A5N5J5A0_9ROSI</name>
<dbReference type="Gene3D" id="1.25.40.10">
    <property type="entry name" value="Tetratricopeptide repeat domain"/>
    <property type="match status" value="1"/>
</dbReference>
<dbReference type="InterPro" id="IPR002885">
    <property type="entry name" value="PPR_rpt"/>
</dbReference>
<evidence type="ECO:0000313" key="3">
    <source>
        <dbReference type="EMBL" id="KAB5514321.1"/>
    </source>
</evidence>
<accession>A0A5N5J5A0</accession>
<organism evidence="3 4">
    <name type="scientific">Salix brachista</name>
    <dbReference type="NCBI Taxonomy" id="2182728"/>
    <lineage>
        <taxon>Eukaryota</taxon>
        <taxon>Viridiplantae</taxon>
        <taxon>Streptophyta</taxon>
        <taxon>Embryophyta</taxon>
        <taxon>Tracheophyta</taxon>
        <taxon>Spermatophyta</taxon>
        <taxon>Magnoliopsida</taxon>
        <taxon>eudicotyledons</taxon>
        <taxon>Gunneridae</taxon>
        <taxon>Pentapetalae</taxon>
        <taxon>rosids</taxon>
        <taxon>fabids</taxon>
        <taxon>Malpighiales</taxon>
        <taxon>Salicaceae</taxon>
        <taxon>Saliceae</taxon>
        <taxon>Salix</taxon>
    </lineage>
</organism>
<proteinExistence type="predicted"/>
<sequence length="145" mass="16207">MIDMYIKCGFLEFGRKVFYEMPKRDVISWTELIFVYAKNGNMESAGELFDGLPGKGCRSLELQAPGGRTEVEAGNAGSILTKAPPPVLPNNMSPSMMANVPSLIEEEQSKKSLLKWKGQKKLNRIYADWLDDLPLVHTLTNQVQS</sequence>
<protein>
    <recommendedName>
        <fullName evidence="5">Pentatricopeptide repeat-containing protein</fullName>
    </recommendedName>
</protein>
<dbReference type="Proteomes" id="UP000326939">
    <property type="component" value="Chromosome 18"/>
</dbReference>
<keyword evidence="4" id="KW-1185">Reference proteome</keyword>
<gene>
    <name evidence="3" type="ORF">DKX38_028227</name>
</gene>
<evidence type="ECO:0000256" key="1">
    <source>
        <dbReference type="ARBA" id="ARBA00022737"/>
    </source>
</evidence>
<dbReference type="PANTHER" id="PTHR47926">
    <property type="entry name" value="PENTATRICOPEPTIDE REPEAT-CONTAINING PROTEIN"/>
    <property type="match status" value="1"/>
</dbReference>
<reference evidence="4" key="1">
    <citation type="journal article" date="2019" name="Gigascience">
        <title>De novo genome assembly of the endangered Acer yangbiense, a plant species with extremely small populations endemic to Yunnan Province, China.</title>
        <authorList>
            <person name="Yang J."/>
            <person name="Wariss H.M."/>
            <person name="Tao L."/>
            <person name="Zhang R."/>
            <person name="Yun Q."/>
            <person name="Hollingsworth P."/>
            <person name="Dao Z."/>
            <person name="Luo G."/>
            <person name="Guo H."/>
            <person name="Ma Y."/>
            <person name="Sun W."/>
        </authorList>
    </citation>
    <scope>NUCLEOTIDE SEQUENCE [LARGE SCALE GENOMIC DNA]</scope>
    <source>
        <strain evidence="4">cv. br00</strain>
    </source>
</reference>
<dbReference type="EMBL" id="VDCV01000018">
    <property type="protein sequence ID" value="KAB5514321.1"/>
    <property type="molecule type" value="Genomic_DNA"/>
</dbReference>
<dbReference type="PROSITE" id="PS51375">
    <property type="entry name" value="PPR"/>
    <property type="match status" value="1"/>
</dbReference>
<feature type="repeat" description="PPR" evidence="2">
    <location>
        <begin position="25"/>
        <end position="59"/>
    </location>
</feature>
<keyword evidence="1" id="KW-0677">Repeat</keyword>
<comment type="caution">
    <text evidence="3">The sequence shown here is derived from an EMBL/GenBank/DDBJ whole genome shotgun (WGS) entry which is preliminary data.</text>
</comment>
<dbReference type="GO" id="GO:0003723">
    <property type="term" value="F:RNA binding"/>
    <property type="evidence" value="ECO:0007669"/>
    <property type="project" value="InterPro"/>
</dbReference>
<dbReference type="Pfam" id="PF01535">
    <property type="entry name" value="PPR"/>
    <property type="match status" value="2"/>
</dbReference>
<dbReference type="InterPro" id="IPR011990">
    <property type="entry name" value="TPR-like_helical_dom_sf"/>
</dbReference>
<dbReference type="InterPro" id="IPR046960">
    <property type="entry name" value="PPR_At4g14850-like_plant"/>
</dbReference>